<gene>
    <name evidence="1" type="ORF">BpHYR1_029905</name>
</gene>
<dbReference type="EMBL" id="REGN01005738">
    <property type="protein sequence ID" value="RNA12236.1"/>
    <property type="molecule type" value="Genomic_DNA"/>
</dbReference>
<reference evidence="1 2" key="1">
    <citation type="journal article" date="2018" name="Sci. Rep.">
        <title>Genomic signatures of local adaptation to the degree of environmental predictability in rotifers.</title>
        <authorList>
            <person name="Franch-Gras L."/>
            <person name="Hahn C."/>
            <person name="Garcia-Roger E.M."/>
            <person name="Carmona M.J."/>
            <person name="Serra M."/>
            <person name="Gomez A."/>
        </authorList>
    </citation>
    <scope>NUCLEOTIDE SEQUENCE [LARGE SCALE GENOMIC DNA]</scope>
    <source>
        <strain evidence="1">HYR1</strain>
    </source>
</reference>
<accession>A0A3M7QLB1</accession>
<evidence type="ECO:0000313" key="1">
    <source>
        <dbReference type="EMBL" id="RNA12236.1"/>
    </source>
</evidence>
<organism evidence="1 2">
    <name type="scientific">Brachionus plicatilis</name>
    <name type="common">Marine rotifer</name>
    <name type="synonym">Brachionus muelleri</name>
    <dbReference type="NCBI Taxonomy" id="10195"/>
    <lineage>
        <taxon>Eukaryota</taxon>
        <taxon>Metazoa</taxon>
        <taxon>Spiralia</taxon>
        <taxon>Gnathifera</taxon>
        <taxon>Rotifera</taxon>
        <taxon>Eurotatoria</taxon>
        <taxon>Monogononta</taxon>
        <taxon>Pseudotrocha</taxon>
        <taxon>Ploima</taxon>
        <taxon>Brachionidae</taxon>
        <taxon>Brachionus</taxon>
    </lineage>
</organism>
<feature type="non-terminal residue" evidence="1">
    <location>
        <position position="1"/>
    </location>
</feature>
<evidence type="ECO:0000313" key="2">
    <source>
        <dbReference type="Proteomes" id="UP000276133"/>
    </source>
</evidence>
<sequence>SQHSSMASMSSGQEFRGYQFRLGNNSGVDDQLDAVTSVSGRSRCSKKVHEKEMSVSPLSTRIERDILFYRSQLSVLIKKLSLPNIEWDANLCGFTSIINEESVEVNMLETFNDVFFCSKPDGSFKNVLDYILTESYDRVTLINSKAPLGNTCQGHIVMEWNYIIEDFESNSYEYISLNYRKADFF</sequence>
<dbReference type="OrthoDB" id="10550623at2759"/>
<keyword evidence="2" id="KW-1185">Reference proteome</keyword>
<dbReference type="Proteomes" id="UP000276133">
    <property type="component" value="Unassembled WGS sequence"/>
</dbReference>
<comment type="caution">
    <text evidence="1">The sequence shown here is derived from an EMBL/GenBank/DDBJ whole genome shotgun (WGS) entry which is preliminary data.</text>
</comment>
<proteinExistence type="predicted"/>
<name>A0A3M7QLB1_BRAPC</name>
<dbReference type="AlphaFoldDB" id="A0A3M7QLB1"/>
<protein>
    <submittedName>
        <fullName evidence="1">Uncharacterized protein</fullName>
    </submittedName>
</protein>